<evidence type="ECO:0000256" key="6">
    <source>
        <dbReference type="ARBA" id="ARBA00022833"/>
    </source>
</evidence>
<dbReference type="AlphaFoldDB" id="A0A2A9PLI1"/>
<reference evidence="10 11" key="2">
    <citation type="journal article" date="2017" name="Sci. Rep.">
        <title>Ant-infecting Ophiocordyceps genomes reveal a high diversity of potential behavioral manipulation genes and a possible major role for enterotoxins.</title>
        <authorList>
            <person name="de Bekker C."/>
            <person name="Ohm R.A."/>
            <person name="Evans H.C."/>
            <person name="Brachmann A."/>
            <person name="Hughes D.P."/>
        </authorList>
    </citation>
    <scope>NUCLEOTIDE SEQUENCE [LARGE SCALE GENOMIC DNA]</scope>
    <source>
        <strain evidence="10 11">SC16a</strain>
    </source>
</reference>
<dbReference type="FunFam" id="4.10.1000.30:FF:000002">
    <property type="entry name" value="Nuclear polyadenylated RNA-binding protein Nab2"/>
    <property type="match status" value="1"/>
</dbReference>
<organism evidence="10 11">
    <name type="scientific">Ophiocordyceps unilateralis</name>
    <name type="common">Zombie-ant fungus</name>
    <name type="synonym">Torrubia unilateralis</name>
    <dbReference type="NCBI Taxonomy" id="268505"/>
    <lineage>
        <taxon>Eukaryota</taxon>
        <taxon>Fungi</taxon>
        <taxon>Dikarya</taxon>
        <taxon>Ascomycota</taxon>
        <taxon>Pezizomycotina</taxon>
        <taxon>Sordariomycetes</taxon>
        <taxon>Hypocreomycetidae</taxon>
        <taxon>Hypocreales</taxon>
        <taxon>Ophiocordycipitaceae</taxon>
        <taxon>Ophiocordyceps</taxon>
    </lineage>
</organism>
<evidence type="ECO:0000256" key="5">
    <source>
        <dbReference type="ARBA" id="ARBA00022771"/>
    </source>
</evidence>
<dbReference type="Gene3D" id="1.10.340.40">
    <property type="entry name" value="Nuclear abundant poly(A) RNA-bind protein 2, N-terminal domain"/>
    <property type="match status" value="1"/>
</dbReference>
<feature type="compositionally biased region" description="Basic residues" evidence="8">
    <location>
        <begin position="276"/>
        <end position="288"/>
    </location>
</feature>
<feature type="domain" description="Nab2-like CCCH zinc finger" evidence="9">
    <location>
        <begin position="424"/>
        <end position="443"/>
    </location>
</feature>
<dbReference type="InterPro" id="IPR043094">
    <property type="entry name" value="Nab2/ZC3H14_N_sf"/>
</dbReference>
<evidence type="ECO:0000256" key="4">
    <source>
        <dbReference type="ARBA" id="ARBA00022737"/>
    </source>
</evidence>
<feature type="compositionally biased region" description="Basic and acidic residues" evidence="8">
    <location>
        <begin position="156"/>
        <end position="175"/>
    </location>
</feature>
<dbReference type="Proteomes" id="UP000037136">
    <property type="component" value="Unassembled WGS sequence"/>
</dbReference>
<protein>
    <recommendedName>
        <fullName evidence="9">Nab2-like CCCH zinc finger domain-containing protein</fullName>
    </recommendedName>
</protein>
<dbReference type="Gene3D" id="4.10.1000.40">
    <property type="match status" value="1"/>
</dbReference>
<evidence type="ECO:0000256" key="8">
    <source>
        <dbReference type="SAM" id="MobiDB-lite"/>
    </source>
</evidence>
<proteinExistence type="inferred from homology"/>
<dbReference type="STRING" id="268505.A0A2A9PLI1"/>
<keyword evidence="5" id="KW-0863">Zinc-finger</keyword>
<dbReference type="Pfam" id="PF22683">
    <property type="entry name" value="Nab2-like_zf-CCCH"/>
    <property type="match status" value="1"/>
</dbReference>
<dbReference type="InterPro" id="IPR055046">
    <property type="entry name" value="Nab2-like_Znf-CCCH"/>
</dbReference>
<sequence length="491" mass="54097">MVEIFLNTPLADALSSAIQPKLVELEWATRVGIDDSSLAEYIILMLVNGKTQDQILAELSGELLGMPQDDPGVHEFCRWLFEQIEVLNAQMTGDQPAGSEAMLEEPHNNTQSAQDDTEMAANDAFDLKAPTGPRSMRNGNNRGGRDKRMLGQMNRAMDRSGDSTLHRTRGNDRISTHGRAPPTGPRIGQGRLPRHNNNRVANIQAGLLGAGSQGPSWMMQGQQANMELMAMIEQQNQMMFQLSQQLMAGGAPNGGHMAPRQGKSLFDRVSDPHNRNNFRQRQNNHRARANADEARTDQADGEDVDMSGVKHEPANPEESVCKFNLNCTNKECKFAHQSPAAPLGVSIDVSDTCSFGVACRNRKCVGRHPSPATKLAHQNEQDCKFFPNCQNPRCPFKHPSMPLCRNGPDCSTPSCKFTHVKTKCKFNPCLNPNCVFAHDEGQQGGFKDKVWTAGPKGDVSERRFVDEQAEVEQITAEEATERRAGEAEVIG</sequence>
<reference evidence="10 11" key="1">
    <citation type="journal article" date="2015" name="BMC Genomics">
        <title>Gene expression during zombie ant biting behavior reflects the complexity underlying fungal parasitic behavioral manipulation.</title>
        <authorList>
            <person name="de Bekker C."/>
            <person name="Ohm R.A."/>
            <person name="Loreto R.G."/>
            <person name="Sebastian A."/>
            <person name="Albert I."/>
            <person name="Merrow M."/>
            <person name="Brachmann A."/>
            <person name="Hughes D.P."/>
        </authorList>
    </citation>
    <scope>NUCLEOTIDE SEQUENCE [LARGE SCALE GENOMIC DNA]</scope>
    <source>
        <strain evidence="10 11">SC16a</strain>
    </source>
</reference>
<dbReference type="InterPro" id="IPR040366">
    <property type="entry name" value="Nab2/ZC3H14"/>
</dbReference>
<comment type="subcellular location">
    <subcellularLocation>
        <location evidence="1">Nucleus</location>
    </subcellularLocation>
</comment>
<evidence type="ECO:0000259" key="9">
    <source>
        <dbReference type="Pfam" id="PF22683"/>
    </source>
</evidence>
<gene>
    <name evidence="10" type="ORF">XA68_15917</name>
</gene>
<evidence type="ECO:0000313" key="10">
    <source>
        <dbReference type="EMBL" id="PFH61901.1"/>
    </source>
</evidence>
<dbReference type="FunFam" id="4.10.1000.40:FF:000002">
    <property type="entry name" value="Nuclear polyadenylated RNA-binding protein Nab2"/>
    <property type="match status" value="1"/>
</dbReference>
<evidence type="ECO:0000256" key="3">
    <source>
        <dbReference type="ARBA" id="ARBA00022723"/>
    </source>
</evidence>
<dbReference type="OrthoDB" id="438553at2759"/>
<keyword evidence="4" id="KW-0677">Repeat</keyword>
<dbReference type="GO" id="GO:0008143">
    <property type="term" value="F:poly(A) binding"/>
    <property type="evidence" value="ECO:0007669"/>
    <property type="project" value="InterPro"/>
</dbReference>
<dbReference type="FunFam" id="1.10.340.40:FF:000001">
    <property type="entry name" value="Nuclear polyadenylated RNA-binding protein nab2"/>
    <property type="match status" value="1"/>
</dbReference>
<name>A0A2A9PLI1_OPHUN</name>
<dbReference type="PANTHER" id="PTHR14738:SF29">
    <property type="entry name" value="ZINC FINGER CCCH DOMAIN-CONTAINING PROTEIN 14"/>
    <property type="match status" value="1"/>
</dbReference>
<evidence type="ECO:0000313" key="11">
    <source>
        <dbReference type="Proteomes" id="UP000037136"/>
    </source>
</evidence>
<dbReference type="GO" id="GO:0005634">
    <property type="term" value="C:nucleus"/>
    <property type="evidence" value="ECO:0007669"/>
    <property type="project" value="UniProtKB-SubCell"/>
</dbReference>
<feature type="compositionally biased region" description="Basic and acidic residues" evidence="8">
    <location>
        <begin position="289"/>
        <end position="298"/>
    </location>
</feature>
<keyword evidence="11" id="KW-1185">Reference proteome</keyword>
<feature type="region of interest" description="Disordered" evidence="8">
    <location>
        <begin position="273"/>
        <end position="305"/>
    </location>
</feature>
<accession>A0A2A9PLI1</accession>
<comment type="caution">
    <text evidence="10">The sequence shown here is derived from an EMBL/GenBank/DDBJ whole genome shotgun (WGS) entry which is preliminary data.</text>
</comment>
<evidence type="ECO:0000256" key="7">
    <source>
        <dbReference type="ARBA" id="ARBA00023242"/>
    </source>
</evidence>
<dbReference type="GO" id="GO:0043488">
    <property type="term" value="P:regulation of mRNA stability"/>
    <property type="evidence" value="ECO:0007669"/>
    <property type="project" value="InterPro"/>
</dbReference>
<dbReference type="Gene3D" id="4.10.1000.30">
    <property type="match status" value="1"/>
</dbReference>
<dbReference type="EMBL" id="LAZP02000050">
    <property type="protein sequence ID" value="PFH61901.1"/>
    <property type="molecule type" value="Genomic_DNA"/>
</dbReference>
<evidence type="ECO:0000256" key="1">
    <source>
        <dbReference type="ARBA" id="ARBA00004123"/>
    </source>
</evidence>
<feature type="region of interest" description="Disordered" evidence="8">
    <location>
        <begin position="94"/>
        <end position="195"/>
    </location>
</feature>
<dbReference type="Pfam" id="PF14608">
    <property type="entry name" value="zf-CCCH_2"/>
    <property type="match status" value="4"/>
</dbReference>
<comment type="similarity">
    <text evidence="2">Belongs to the ZC3H14 family.</text>
</comment>
<dbReference type="GO" id="GO:0005737">
    <property type="term" value="C:cytoplasm"/>
    <property type="evidence" value="ECO:0007669"/>
    <property type="project" value="TreeGrafter"/>
</dbReference>
<dbReference type="PANTHER" id="PTHR14738">
    <property type="entry name" value="ZINC FINGER CCCH DOMAIN-CONTAINING PROTEIN 14"/>
    <property type="match status" value="1"/>
</dbReference>
<keyword evidence="7" id="KW-0539">Nucleus</keyword>
<dbReference type="GO" id="GO:0008270">
    <property type="term" value="F:zinc ion binding"/>
    <property type="evidence" value="ECO:0007669"/>
    <property type="project" value="UniProtKB-KW"/>
</dbReference>
<evidence type="ECO:0000256" key="2">
    <source>
        <dbReference type="ARBA" id="ARBA00008423"/>
    </source>
</evidence>
<keyword evidence="6" id="KW-0862">Zinc</keyword>
<keyword evidence="3" id="KW-0479">Metal-binding</keyword>